<evidence type="ECO:0000256" key="1">
    <source>
        <dbReference type="SAM" id="MobiDB-lite"/>
    </source>
</evidence>
<keyword evidence="5" id="KW-1185">Reference proteome</keyword>
<evidence type="ECO:0000313" key="5">
    <source>
        <dbReference type="Proteomes" id="UP001168990"/>
    </source>
</evidence>
<dbReference type="Proteomes" id="UP001168990">
    <property type="component" value="Unassembled WGS sequence"/>
</dbReference>
<sequence length="400" mass="45492">MVSSTNPENGEPAPSIRPSTAEGIPPGDYLLVGWDMDLTGKKLIDEICQIACYTSTSSFAQYVMPFKNLTPPARKRHNLKVVTIGKYRMLKNSQTNKVIKTKSEISAIMDFLDWLENIKGNAKDGIILVHHESRKVNSPILLDVLIKYKLLERFKKTVKGFVNGFDVANNKCASTLRAFSLRTLSRIFLDQEVQWDNAANRARLVLQIIQYLSNNEENDKVDIVKKESSDGTSKSTIEFIREFVQPIDAEEKEYKVLKLVLERQDNLKPLFQPLLQMTRRERQHASPLRRLLAEANVNYIQLKNTWSDGQEIALEKLIKEKLDKATEKEIEDLIVIIESHFDPTKNAAVNIEHKQKKRGSKKSQDKSKSKTISSCDASPDTTTCSPGKENFLPRCEVEAK</sequence>
<protein>
    <recommendedName>
        <fullName evidence="6">Maternal protein exuperantia</fullName>
    </recommendedName>
</protein>
<dbReference type="PANTHER" id="PTHR12384">
    <property type="entry name" value="MATERNAL PROTEIN EXUPERANTIA"/>
    <property type="match status" value="1"/>
</dbReference>
<accession>A0AA39FQJ9</accession>
<dbReference type="Pfam" id="PF18609">
    <property type="entry name" value="SAM_Exu"/>
    <property type="match status" value="1"/>
</dbReference>
<dbReference type="GO" id="GO:0003723">
    <property type="term" value="F:RNA binding"/>
    <property type="evidence" value="ECO:0007669"/>
    <property type="project" value="InterPro"/>
</dbReference>
<dbReference type="AlphaFoldDB" id="A0AA39FQJ9"/>
<feature type="domain" description="Exuperantia SAM-like" evidence="2">
    <location>
        <begin position="269"/>
        <end position="340"/>
    </location>
</feature>
<reference evidence="4" key="1">
    <citation type="journal article" date="2023" name="bioRxiv">
        <title>Scaffold-level genome assemblies of two parasitoid biocontrol wasps reveal the parthenogenesis mechanism and an associated novel virus.</title>
        <authorList>
            <person name="Inwood S."/>
            <person name="Skelly J."/>
            <person name="Guhlin J."/>
            <person name="Harrop T."/>
            <person name="Goldson S."/>
            <person name="Dearden P."/>
        </authorList>
    </citation>
    <scope>NUCLEOTIDE SEQUENCE</scope>
    <source>
        <strain evidence="4">Irish</strain>
        <tissue evidence="4">Whole body</tissue>
    </source>
</reference>
<gene>
    <name evidence="4" type="ORF">PV328_007121</name>
</gene>
<dbReference type="InterPro" id="IPR040941">
    <property type="entry name" value="SAM_Exu"/>
</dbReference>
<dbReference type="EMBL" id="JAQQBS010000002">
    <property type="protein sequence ID" value="KAK0174000.1"/>
    <property type="molecule type" value="Genomic_DNA"/>
</dbReference>
<dbReference type="GO" id="GO:0045450">
    <property type="term" value="P:bicoid mRNA localization"/>
    <property type="evidence" value="ECO:0007669"/>
    <property type="project" value="InterPro"/>
</dbReference>
<comment type="caution">
    <text evidence="4">The sequence shown here is derived from an EMBL/GenBank/DDBJ whole genome shotgun (WGS) entry which is preliminary data.</text>
</comment>
<dbReference type="EMBL" id="JAQQBS010000002">
    <property type="protein sequence ID" value="KAK0173999.1"/>
    <property type="molecule type" value="Genomic_DNA"/>
</dbReference>
<proteinExistence type="predicted"/>
<dbReference type="GO" id="GO:0042803">
    <property type="term" value="F:protein homodimerization activity"/>
    <property type="evidence" value="ECO:0007669"/>
    <property type="project" value="InterPro"/>
</dbReference>
<feature type="domain" description="Exuperantia RNAse H-like" evidence="3">
    <location>
        <begin position="29"/>
        <end position="187"/>
    </location>
</feature>
<dbReference type="InterPro" id="IPR054362">
    <property type="entry name" value="Exu_RNase_H-like"/>
</dbReference>
<feature type="region of interest" description="Disordered" evidence="1">
    <location>
        <begin position="1"/>
        <end position="22"/>
    </location>
</feature>
<dbReference type="InterPro" id="IPR037998">
    <property type="entry name" value="Exu"/>
</dbReference>
<evidence type="ECO:0000259" key="2">
    <source>
        <dbReference type="Pfam" id="PF18609"/>
    </source>
</evidence>
<reference evidence="4" key="2">
    <citation type="submission" date="2023-03" db="EMBL/GenBank/DDBJ databases">
        <authorList>
            <person name="Inwood S.N."/>
            <person name="Skelly J.G."/>
            <person name="Guhlin J."/>
            <person name="Harrop T.W.R."/>
            <person name="Goldson S.G."/>
            <person name="Dearden P.K."/>
        </authorList>
    </citation>
    <scope>NUCLEOTIDE SEQUENCE</scope>
    <source>
        <strain evidence="4">Irish</strain>
        <tissue evidence="4">Whole body</tissue>
    </source>
</reference>
<feature type="region of interest" description="Disordered" evidence="1">
    <location>
        <begin position="352"/>
        <end position="400"/>
    </location>
</feature>
<dbReference type="PANTHER" id="PTHR12384:SF2">
    <property type="entry name" value="MATERNAL PROTEIN EXUPERANTIA"/>
    <property type="match status" value="1"/>
</dbReference>
<evidence type="ECO:0000259" key="3">
    <source>
        <dbReference type="Pfam" id="PF22123"/>
    </source>
</evidence>
<evidence type="ECO:0000313" key="4">
    <source>
        <dbReference type="EMBL" id="KAK0174000.1"/>
    </source>
</evidence>
<name>A0AA39FQJ9_9HYME</name>
<feature type="compositionally biased region" description="Polar residues" evidence="1">
    <location>
        <begin position="375"/>
        <end position="385"/>
    </location>
</feature>
<evidence type="ECO:0008006" key="6">
    <source>
        <dbReference type="Google" id="ProtNLM"/>
    </source>
</evidence>
<dbReference type="Pfam" id="PF22123">
    <property type="entry name" value="Exu_RNase_H_like"/>
    <property type="match status" value="1"/>
</dbReference>
<organism evidence="4 5">
    <name type="scientific">Microctonus aethiopoides</name>
    <dbReference type="NCBI Taxonomy" id="144406"/>
    <lineage>
        <taxon>Eukaryota</taxon>
        <taxon>Metazoa</taxon>
        <taxon>Ecdysozoa</taxon>
        <taxon>Arthropoda</taxon>
        <taxon>Hexapoda</taxon>
        <taxon>Insecta</taxon>
        <taxon>Pterygota</taxon>
        <taxon>Neoptera</taxon>
        <taxon>Endopterygota</taxon>
        <taxon>Hymenoptera</taxon>
        <taxon>Apocrita</taxon>
        <taxon>Ichneumonoidea</taxon>
        <taxon>Braconidae</taxon>
        <taxon>Euphorinae</taxon>
        <taxon>Microctonus</taxon>
    </lineage>
</organism>